<dbReference type="STRING" id="151549.A0A4C1SZT2"/>
<dbReference type="AlphaFoldDB" id="A0A4C1SZT2"/>
<evidence type="ECO:0000313" key="2">
    <source>
        <dbReference type="EMBL" id="GBP07709.1"/>
    </source>
</evidence>
<keyword evidence="3" id="KW-1185">Reference proteome</keyword>
<protein>
    <submittedName>
        <fullName evidence="2">Uncharacterized protein</fullName>
    </submittedName>
</protein>
<comment type="caution">
    <text evidence="2">The sequence shown here is derived from an EMBL/GenBank/DDBJ whole genome shotgun (WGS) entry which is preliminary data.</text>
</comment>
<accession>A0A4C1SZT2</accession>
<feature type="transmembrane region" description="Helical" evidence="1">
    <location>
        <begin position="25"/>
        <end position="48"/>
    </location>
</feature>
<dbReference type="EMBL" id="BGZK01000027">
    <property type="protein sequence ID" value="GBP07709.1"/>
    <property type="molecule type" value="Genomic_DNA"/>
</dbReference>
<sequence>MLRTPARGQRPDARLSRFRHRVNRVVGVTTLAVATGRYAILGYIYSLFIVECTVWRRDATLYNDIYSQNVVVCTIWRRVAMRKRLYDSLLTRFDGAVYYVAALHHSWTSATSGLRGLFLITCRQNFLRGLFLVTCRQNFFVCEAPSGARPSAVVDVADA</sequence>
<evidence type="ECO:0000256" key="1">
    <source>
        <dbReference type="SAM" id="Phobius"/>
    </source>
</evidence>
<proteinExistence type="predicted"/>
<gene>
    <name evidence="2" type="ORF">EVAR_2816_1</name>
</gene>
<organism evidence="2 3">
    <name type="scientific">Eumeta variegata</name>
    <name type="common">Bagworm moth</name>
    <name type="synonym">Eumeta japonica</name>
    <dbReference type="NCBI Taxonomy" id="151549"/>
    <lineage>
        <taxon>Eukaryota</taxon>
        <taxon>Metazoa</taxon>
        <taxon>Ecdysozoa</taxon>
        <taxon>Arthropoda</taxon>
        <taxon>Hexapoda</taxon>
        <taxon>Insecta</taxon>
        <taxon>Pterygota</taxon>
        <taxon>Neoptera</taxon>
        <taxon>Endopterygota</taxon>
        <taxon>Lepidoptera</taxon>
        <taxon>Glossata</taxon>
        <taxon>Ditrysia</taxon>
        <taxon>Tineoidea</taxon>
        <taxon>Psychidae</taxon>
        <taxon>Oiketicinae</taxon>
        <taxon>Eumeta</taxon>
    </lineage>
</organism>
<evidence type="ECO:0000313" key="3">
    <source>
        <dbReference type="Proteomes" id="UP000299102"/>
    </source>
</evidence>
<keyword evidence="1" id="KW-0472">Membrane</keyword>
<dbReference type="Proteomes" id="UP000299102">
    <property type="component" value="Unassembled WGS sequence"/>
</dbReference>
<keyword evidence="1" id="KW-0812">Transmembrane</keyword>
<keyword evidence="1" id="KW-1133">Transmembrane helix</keyword>
<name>A0A4C1SZT2_EUMVA</name>
<reference evidence="2 3" key="1">
    <citation type="journal article" date="2019" name="Commun. Biol.">
        <title>The bagworm genome reveals a unique fibroin gene that provides high tensile strength.</title>
        <authorList>
            <person name="Kono N."/>
            <person name="Nakamura H."/>
            <person name="Ohtoshi R."/>
            <person name="Tomita M."/>
            <person name="Numata K."/>
            <person name="Arakawa K."/>
        </authorList>
    </citation>
    <scope>NUCLEOTIDE SEQUENCE [LARGE SCALE GENOMIC DNA]</scope>
</reference>